<keyword evidence="5" id="KW-0012">Acyltransferase</keyword>
<dbReference type="Gene3D" id="6.10.140.1400">
    <property type="match status" value="1"/>
</dbReference>
<dbReference type="OrthoDB" id="4251012at2759"/>
<dbReference type="PANTHER" id="PTHR10982">
    <property type="entry name" value="MALONYL COA-ACYL CARRIER PROTEIN TRANSACYLASE"/>
    <property type="match status" value="1"/>
</dbReference>
<dbReference type="InterPro" id="IPR014043">
    <property type="entry name" value="Acyl_transferase_dom"/>
</dbReference>
<dbReference type="FunFam" id="3.90.25.70:FF:000001">
    <property type="entry name" value="Fatty acid synthase subunit alpha"/>
    <property type="match status" value="1"/>
</dbReference>
<evidence type="ECO:0000256" key="3">
    <source>
        <dbReference type="ARBA" id="ARBA00022679"/>
    </source>
</evidence>
<reference evidence="5" key="1">
    <citation type="submission" date="2022-07" db="EMBL/GenBank/DDBJ databases">
        <title>Phylogenomic reconstructions and comparative analyses of Kickxellomycotina fungi.</title>
        <authorList>
            <person name="Reynolds N.K."/>
            <person name="Stajich J.E."/>
            <person name="Barry K."/>
            <person name="Grigoriev I.V."/>
            <person name="Crous P."/>
            <person name="Smith M.E."/>
        </authorList>
    </citation>
    <scope>NUCLEOTIDE SEQUENCE</scope>
    <source>
        <strain evidence="5">NRRL 1566</strain>
    </source>
</reference>
<dbReference type="PRINTS" id="PR01483">
    <property type="entry name" value="FASYNTHASE"/>
</dbReference>
<dbReference type="Proteomes" id="UP001139887">
    <property type="component" value="Unassembled WGS sequence"/>
</dbReference>
<dbReference type="Gene3D" id="3.90.25.70">
    <property type="match status" value="1"/>
</dbReference>
<feature type="domain" description="Carrier" evidence="4">
    <location>
        <begin position="407"/>
        <end position="474"/>
    </location>
</feature>
<dbReference type="AlphaFoldDB" id="A0A9W8I2V5"/>
<gene>
    <name evidence="5" type="primary">fas2_11</name>
    <name evidence="5" type="ORF">IWW36_005624</name>
</gene>
<dbReference type="InterPro" id="IPR009081">
    <property type="entry name" value="PP-bd_ACP"/>
</dbReference>
<evidence type="ECO:0000313" key="6">
    <source>
        <dbReference type="Proteomes" id="UP001139887"/>
    </source>
</evidence>
<dbReference type="SUPFAM" id="SSF52151">
    <property type="entry name" value="FabD/lysophospholipase-like"/>
    <property type="match status" value="1"/>
</dbReference>
<evidence type="ECO:0000313" key="5">
    <source>
        <dbReference type="EMBL" id="KAJ2843252.1"/>
    </source>
</evidence>
<dbReference type="InterPro" id="IPR050830">
    <property type="entry name" value="Fungal_FAS"/>
</dbReference>
<proteinExistence type="predicted"/>
<keyword evidence="1" id="KW-0596">Phosphopantetheine</keyword>
<evidence type="ECO:0000259" key="4">
    <source>
        <dbReference type="PROSITE" id="PS50075"/>
    </source>
</evidence>
<dbReference type="Pfam" id="PF00698">
    <property type="entry name" value="Acyl_transf_1"/>
    <property type="match status" value="1"/>
</dbReference>
<dbReference type="InterPro" id="IPR040899">
    <property type="entry name" value="Fas_alpha_ACP"/>
</dbReference>
<comment type="caution">
    <text evidence="5">The sequence shown here is derived from an EMBL/GenBank/DDBJ whole genome shotgun (WGS) entry which is preliminary data.</text>
</comment>
<dbReference type="PANTHER" id="PTHR10982:SF21">
    <property type="entry name" value="FATTY ACID SYNTHASE SUBUNIT BETA"/>
    <property type="match status" value="1"/>
</dbReference>
<protein>
    <submittedName>
        <fullName evidence="5">Fatty acid synthase alpha subunit Lsd1</fullName>
        <ecNumber evidence="5">2.3.1.86</ecNumber>
    </submittedName>
</protein>
<name>A0A9W8I2V5_9FUNG</name>
<dbReference type="PROSITE" id="PS50075">
    <property type="entry name" value="CARRIER"/>
    <property type="match status" value="1"/>
</dbReference>
<dbReference type="EMBL" id="JANBUW010001480">
    <property type="protein sequence ID" value="KAJ2843252.1"/>
    <property type="molecule type" value="Genomic_DNA"/>
</dbReference>
<dbReference type="EC" id="2.3.1.86" evidence="5"/>
<keyword evidence="3 5" id="KW-0808">Transferase</keyword>
<accession>A0A9W8I2V5</accession>
<sequence length="474" mass="51571">MLFDVAVTSEMRARGVFVEDALLAGHSLGEYGALAAFKMMTLEDIIDITFIRGMTMQSTVERDAQHNSAFAMVAVNPSRVGRMFDEQALDMIITQIREAQNGELLEIVNYNVRQFQYVVAGTRAQLAILGHVLDIVHAQQINMNSQIGQGTVQKLVDDAVAQGGCGTVVRRTRATIPIPGIDVPFHSSHLLAGASQFRSCINMMIRETSTDCAGFIGRYIPNLTAATFDVSREYFELVYNQTKSPVVAHELENWPEPLTDREKTRLARLMVIELLSYQFASPVRWIETQDRLLNEFAVEQIIEVGPNATLCRMAEGSLMIAGLEKQVAVRHIFRDEDDIYYTNAMIAAKEAAAAKKEEKEAAAAADIVAAATAEATDKSAQVISEPAKPAAPAAPAAQPAVTSATPNVPLQAVDVVRVVIAQKTKRSLIDISASKSVKDLTGGKSTLQNEILGDLLKEFGAGGQIPDRPDEISL</sequence>
<keyword evidence="6" id="KW-1185">Reference proteome</keyword>
<keyword evidence="2" id="KW-0597">Phosphoprotein</keyword>
<evidence type="ECO:0000256" key="1">
    <source>
        <dbReference type="ARBA" id="ARBA00022450"/>
    </source>
</evidence>
<dbReference type="GO" id="GO:0004312">
    <property type="term" value="F:fatty acid synthase activity"/>
    <property type="evidence" value="ECO:0007669"/>
    <property type="project" value="InterPro"/>
</dbReference>
<dbReference type="GO" id="GO:0004321">
    <property type="term" value="F:fatty-acyl-CoA synthase activity"/>
    <property type="evidence" value="ECO:0007669"/>
    <property type="project" value="UniProtKB-EC"/>
</dbReference>
<dbReference type="InterPro" id="IPR003965">
    <property type="entry name" value="Fatty_acid_synthase"/>
</dbReference>
<dbReference type="Gene3D" id="3.30.70.3330">
    <property type="match status" value="1"/>
</dbReference>
<organism evidence="5 6">
    <name type="scientific">Coemansia brasiliensis</name>
    <dbReference type="NCBI Taxonomy" id="2650707"/>
    <lineage>
        <taxon>Eukaryota</taxon>
        <taxon>Fungi</taxon>
        <taxon>Fungi incertae sedis</taxon>
        <taxon>Zoopagomycota</taxon>
        <taxon>Kickxellomycotina</taxon>
        <taxon>Kickxellomycetes</taxon>
        <taxon>Kickxellales</taxon>
        <taxon>Kickxellaceae</taxon>
        <taxon>Coemansia</taxon>
    </lineage>
</organism>
<dbReference type="InterPro" id="IPR016035">
    <property type="entry name" value="Acyl_Trfase/lysoPLipase"/>
</dbReference>
<feature type="non-terminal residue" evidence="5">
    <location>
        <position position="474"/>
    </location>
</feature>
<dbReference type="Pfam" id="PF18325">
    <property type="entry name" value="Fas_alpha_ACP"/>
    <property type="match status" value="1"/>
</dbReference>
<evidence type="ECO:0000256" key="2">
    <source>
        <dbReference type="ARBA" id="ARBA00022553"/>
    </source>
</evidence>
<dbReference type="GO" id="GO:0006633">
    <property type="term" value="P:fatty acid biosynthetic process"/>
    <property type="evidence" value="ECO:0007669"/>
    <property type="project" value="InterPro"/>
</dbReference>
<dbReference type="GO" id="GO:0005835">
    <property type="term" value="C:fatty acid synthase complex"/>
    <property type="evidence" value="ECO:0007669"/>
    <property type="project" value="InterPro"/>
</dbReference>
<dbReference type="GO" id="GO:0008897">
    <property type="term" value="F:holo-[acyl-carrier-protein] synthase activity"/>
    <property type="evidence" value="ECO:0007669"/>
    <property type="project" value="InterPro"/>
</dbReference>